<dbReference type="GO" id="GO:0043565">
    <property type="term" value="F:sequence-specific DNA binding"/>
    <property type="evidence" value="ECO:0007669"/>
    <property type="project" value="InterPro"/>
</dbReference>
<organism evidence="5 6">
    <name type="scientific">Roseospira visakhapatnamensis</name>
    <dbReference type="NCBI Taxonomy" id="390880"/>
    <lineage>
        <taxon>Bacteria</taxon>
        <taxon>Pseudomonadati</taxon>
        <taxon>Pseudomonadota</taxon>
        <taxon>Alphaproteobacteria</taxon>
        <taxon>Rhodospirillales</taxon>
        <taxon>Rhodospirillaceae</taxon>
        <taxon>Roseospira</taxon>
    </lineage>
</organism>
<evidence type="ECO:0000313" key="6">
    <source>
        <dbReference type="Proteomes" id="UP000554286"/>
    </source>
</evidence>
<keyword evidence="3" id="KW-0804">Transcription</keyword>
<evidence type="ECO:0000313" key="5">
    <source>
        <dbReference type="EMBL" id="MBB4264898.1"/>
    </source>
</evidence>
<protein>
    <submittedName>
        <fullName evidence="5">Lrp/AsnC family transcriptional regulator of ectoine degradation</fullName>
    </submittedName>
</protein>
<evidence type="ECO:0000259" key="4">
    <source>
        <dbReference type="PROSITE" id="PS50956"/>
    </source>
</evidence>
<dbReference type="InterPro" id="IPR036390">
    <property type="entry name" value="WH_DNA-bd_sf"/>
</dbReference>
<dbReference type="InterPro" id="IPR019885">
    <property type="entry name" value="Tscrpt_reg_HTH_AsnC-type_CS"/>
</dbReference>
<evidence type="ECO:0000256" key="1">
    <source>
        <dbReference type="ARBA" id="ARBA00023015"/>
    </source>
</evidence>
<dbReference type="Proteomes" id="UP000554286">
    <property type="component" value="Unassembled WGS sequence"/>
</dbReference>
<dbReference type="Pfam" id="PF01037">
    <property type="entry name" value="AsnC_trans_reg"/>
    <property type="match status" value="1"/>
</dbReference>
<dbReference type="InterPro" id="IPR000485">
    <property type="entry name" value="AsnC-type_HTH_dom"/>
</dbReference>
<dbReference type="SMART" id="SM00344">
    <property type="entry name" value="HTH_ASNC"/>
    <property type="match status" value="1"/>
</dbReference>
<dbReference type="InterPro" id="IPR019887">
    <property type="entry name" value="Tscrpt_reg_AsnC/Lrp_C"/>
</dbReference>
<dbReference type="SUPFAM" id="SSF54909">
    <property type="entry name" value="Dimeric alpha+beta barrel"/>
    <property type="match status" value="1"/>
</dbReference>
<accession>A0A7W6RBM5</accession>
<dbReference type="Pfam" id="PF13412">
    <property type="entry name" value="HTH_24"/>
    <property type="match status" value="1"/>
</dbReference>
<keyword evidence="2" id="KW-0238">DNA-binding</keyword>
<evidence type="ECO:0000256" key="2">
    <source>
        <dbReference type="ARBA" id="ARBA00023125"/>
    </source>
</evidence>
<proteinExistence type="predicted"/>
<dbReference type="SUPFAM" id="SSF46785">
    <property type="entry name" value="Winged helix' DNA-binding domain"/>
    <property type="match status" value="1"/>
</dbReference>
<reference evidence="5 6" key="1">
    <citation type="submission" date="2020-08" db="EMBL/GenBank/DDBJ databases">
        <title>Genome sequencing of Purple Non-Sulfur Bacteria from various extreme environments.</title>
        <authorList>
            <person name="Mayer M."/>
        </authorList>
    </citation>
    <scope>NUCLEOTIDE SEQUENCE [LARGE SCALE GENOMIC DNA]</scope>
    <source>
        <strain evidence="5 6">JA131</strain>
    </source>
</reference>
<dbReference type="CDD" id="cd00090">
    <property type="entry name" value="HTH_ARSR"/>
    <property type="match status" value="1"/>
</dbReference>
<dbReference type="PRINTS" id="PR00033">
    <property type="entry name" value="HTHASNC"/>
</dbReference>
<dbReference type="EMBL" id="JACIGK010000002">
    <property type="protein sequence ID" value="MBB4264898.1"/>
    <property type="molecule type" value="Genomic_DNA"/>
</dbReference>
<dbReference type="Gene3D" id="1.10.10.10">
    <property type="entry name" value="Winged helix-like DNA-binding domain superfamily/Winged helix DNA-binding domain"/>
    <property type="match status" value="1"/>
</dbReference>
<dbReference type="InterPro" id="IPR019888">
    <property type="entry name" value="Tscrpt_reg_AsnC-like"/>
</dbReference>
<sequence length="174" mass="19374">MKTDGKTNGKSNGLKLDDRDLRILAILQREGRLSKADLARRVNLSATPCWERLRQLETAGVIERYEAHIALAPFAPVLRMVVSVELDSRRPEVQARFEAGILAFPEVYACEGLGGGGVDYLLRVITRDVTGYRQLMDRVLDAGLGVRRHAGHVVERVVKRDPPPLTPLHPAYRG</sequence>
<dbReference type="PANTHER" id="PTHR30154">
    <property type="entry name" value="LEUCINE-RESPONSIVE REGULATORY PROTEIN"/>
    <property type="match status" value="1"/>
</dbReference>
<comment type="caution">
    <text evidence="5">The sequence shown here is derived from an EMBL/GenBank/DDBJ whole genome shotgun (WGS) entry which is preliminary data.</text>
</comment>
<evidence type="ECO:0000256" key="3">
    <source>
        <dbReference type="ARBA" id="ARBA00023163"/>
    </source>
</evidence>
<dbReference type="PROSITE" id="PS50956">
    <property type="entry name" value="HTH_ASNC_2"/>
    <property type="match status" value="1"/>
</dbReference>
<dbReference type="PROSITE" id="PS00519">
    <property type="entry name" value="HTH_ASNC_1"/>
    <property type="match status" value="1"/>
</dbReference>
<feature type="domain" description="HTH asnC-type" evidence="4">
    <location>
        <begin position="16"/>
        <end position="77"/>
    </location>
</feature>
<dbReference type="GO" id="GO:0043200">
    <property type="term" value="P:response to amino acid"/>
    <property type="evidence" value="ECO:0007669"/>
    <property type="project" value="TreeGrafter"/>
</dbReference>
<dbReference type="InterPro" id="IPR036388">
    <property type="entry name" value="WH-like_DNA-bd_sf"/>
</dbReference>
<gene>
    <name evidence="5" type="ORF">GGD89_000505</name>
</gene>
<dbReference type="RefSeq" id="WP_184042520.1">
    <property type="nucleotide sequence ID" value="NZ_JACIGK010000002.1"/>
</dbReference>
<dbReference type="InterPro" id="IPR011991">
    <property type="entry name" value="ArsR-like_HTH"/>
</dbReference>
<dbReference type="Gene3D" id="3.30.70.920">
    <property type="match status" value="1"/>
</dbReference>
<dbReference type="PANTHER" id="PTHR30154:SF34">
    <property type="entry name" value="TRANSCRIPTIONAL REGULATOR AZLB"/>
    <property type="match status" value="1"/>
</dbReference>
<name>A0A7W6RBM5_9PROT</name>
<dbReference type="AlphaFoldDB" id="A0A7W6RBM5"/>
<keyword evidence="6" id="KW-1185">Reference proteome</keyword>
<keyword evidence="1" id="KW-0805">Transcription regulation</keyword>
<dbReference type="InterPro" id="IPR011008">
    <property type="entry name" value="Dimeric_a/b-barrel"/>
</dbReference>
<dbReference type="GO" id="GO:0006355">
    <property type="term" value="P:regulation of DNA-templated transcription"/>
    <property type="evidence" value="ECO:0007669"/>
    <property type="project" value="UniProtKB-ARBA"/>
</dbReference>
<dbReference type="GO" id="GO:0005829">
    <property type="term" value="C:cytosol"/>
    <property type="evidence" value="ECO:0007669"/>
    <property type="project" value="TreeGrafter"/>
</dbReference>